<sequence length="49" mass="6134">MMVFTKNVNRMCEYMHYAMSICCFMAVCHYRKFHKELLRYRLIMYANNK</sequence>
<gene>
    <name evidence="1" type="ORF">SAMN02910417_00166</name>
</gene>
<evidence type="ECO:0000313" key="1">
    <source>
        <dbReference type="EMBL" id="SDB02427.1"/>
    </source>
</evidence>
<keyword evidence="2" id="KW-1185">Reference proteome</keyword>
<name>A0A1G6A1Z2_EUBOX</name>
<dbReference type="STRING" id="1732.SAMN02910417_00166"/>
<accession>A0A1G6A1Z2</accession>
<evidence type="ECO:0000313" key="2">
    <source>
        <dbReference type="Proteomes" id="UP000199228"/>
    </source>
</evidence>
<dbReference type="Proteomes" id="UP000199228">
    <property type="component" value="Unassembled WGS sequence"/>
</dbReference>
<organism evidence="1 2">
    <name type="scientific">Eubacterium oxidoreducens</name>
    <dbReference type="NCBI Taxonomy" id="1732"/>
    <lineage>
        <taxon>Bacteria</taxon>
        <taxon>Bacillati</taxon>
        <taxon>Bacillota</taxon>
        <taxon>Clostridia</taxon>
        <taxon>Eubacteriales</taxon>
        <taxon>Eubacteriaceae</taxon>
        <taxon>Eubacterium</taxon>
    </lineage>
</organism>
<protein>
    <submittedName>
        <fullName evidence="1">Uncharacterized protein</fullName>
    </submittedName>
</protein>
<reference evidence="1 2" key="1">
    <citation type="submission" date="2016-10" db="EMBL/GenBank/DDBJ databases">
        <authorList>
            <person name="de Groot N.N."/>
        </authorList>
    </citation>
    <scope>NUCLEOTIDE SEQUENCE [LARGE SCALE GENOMIC DNA]</scope>
    <source>
        <strain evidence="1 2">DSM 3217</strain>
    </source>
</reference>
<proteinExistence type="predicted"/>
<dbReference type="AlphaFoldDB" id="A0A1G6A1Z2"/>
<dbReference type="EMBL" id="FMXR01000004">
    <property type="protein sequence ID" value="SDB02427.1"/>
    <property type="molecule type" value="Genomic_DNA"/>
</dbReference>